<name>A0A6A4H0X0_9AGAR</name>
<dbReference type="AlphaFoldDB" id="A0A6A4H0X0"/>
<feature type="region of interest" description="Disordered" evidence="1">
    <location>
        <begin position="71"/>
        <end position="124"/>
    </location>
</feature>
<evidence type="ECO:0000313" key="3">
    <source>
        <dbReference type="EMBL" id="KAE9391396.1"/>
    </source>
</evidence>
<dbReference type="EMBL" id="ML769625">
    <property type="protein sequence ID" value="KAE9391396.1"/>
    <property type="molecule type" value="Genomic_DNA"/>
</dbReference>
<keyword evidence="4" id="KW-1185">Reference proteome</keyword>
<evidence type="ECO:0000313" key="4">
    <source>
        <dbReference type="Proteomes" id="UP000799118"/>
    </source>
</evidence>
<dbReference type="OrthoDB" id="3199698at2759"/>
<dbReference type="InterPro" id="IPR041078">
    <property type="entry name" value="Plavaka"/>
</dbReference>
<reference evidence="3" key="1">
    <citation type="journal article" date="2019" name="Environ. Microbiol.">
        <title>Fungal ecological strategies reflected in gene transcription - a case study of two litter decomposers.</title>
        <authorList>
            <person name="Barbi F."/>
            <person name="Kohler A."/>
            <person name="Barry K."/>
            <person name="Baskaran P."/>
            <person name="Daum C."/>
            <person name="Fauchery L."/>
            <person name="Ihrmark K."/>
            <person name="Kuo A."/>
            <person name="LaButti K."/>
            <person name="Lipzen A."/>
            <person name="Morin E."/>
            <person name="Grigoriev I.V."/>
            <person name="Henrissat B."/>
            <person name="Lindahl B."/>
            <person name="Martin F."/>
        </authorList>
    </citation>
    <scope>NUCLEOTIDE SEQUENCE</scope>
    <source>
        <strain evidence="3">JB14</strain>
    </source>
</reference>
<sequence length="964" mass="109218">MQRLLIVHFLIISIVSLFCLVKYHTVTDSKLMPSSKTVNATRKAKYLPQTLVCVVSGCGCHFSKPSGRTNHMNTMHPFYQPGGTEPLHGPEPSHSPSRSPDHQDFPAFFNDNPGEPPMDPDPDVPVPTSKGYIYEYHPTLNGLPCDSEGNFLPLNTPPSPPAQPSSDDFTPFEHRAQFEMADFLFHECQMSAGKINRFMHILATYNAGRGDPPFTNHKEVYSVIDNIQHGEVPWQSFSVSYNGPVPETGDIPPWMTEEFEVWYRDPEKILENQLKNPDFNNEIDYTAKWMFDAETGQQVYRDFMSGNFAWNDSDEVAKDENTHGSMLCHVISGSDKTTVSVATGQNDFYPFYTSIGSIHNNEYADNDKFRTFCQQLFHTSIAHIFQTLHAGMTTPQIKLCADGHYRHVIYSLGPYIADYPEQVLLACVVNNWCPKCTAYWKNLDGTPNTVLRCPEHTEQLKKVFDHLGLWNEYGVVGDVEPFTSFFPRANIHHLILPDLLHQVIKGTFKDHLVEWVNEYITLIHGASPVPPFPGLRRFKEGRNFKQWTGDDSKALMKVYLPAIRGHVPDQMVRALSHFLEFCYLARRDVLDESALVEMEKALDNFHHDWIVFETELGHSGRTESLFSLPRQHSLNHYIPSIREFGSPNGLCTSITESKHIKAVKEPWRRSSRFNALGQMLLTNQRNDKLAAVRVDFATRGMLEAPLFQSGLRFNGFEGAADQTTEETAPKQQDENGPMDGPRVLGEVKLAKKPVSGYPKTLHALAIHIGQPELPRLVQQYIYGMEHLECEDPSLVNPSHYPAAPNCVCVYLSARAIFFAPSDQSGVDGMHWERIRSVRSWRNGAPQQDCVFFSKDSDIVGFNGLHAARVHLFFTFKYKGEDIPCAFVHWFSSIGNAPCETTGMWVVEPDKDHDNGQRIMGVIHIDSIFQLCASDSSLWGCIHSEEGQAFYVNKYTDHHAHKIAF</sequence>
<feature type="compositionally biased region" description="Pro residues" evidence="1">
    <location>
        <begin position="114"/>
        <end position="124"/>
    </location>
</feature>
<gene>
    <name evidence="3" type="ORF">BT96DRAFT_959553</name>
</gene>
<evidence type="ECO:0000259" key="2">
    <source>
        <dbReference type="PROSITE" id="PS00028"/>
    </source>
</evidence>
<proteinExistence type="predicted"/>
<evidence type="ECO:0000256" key="1">
    <source>
        <dbReference type="SAM" id="MobiDB-lite"/>
    </source>
</evidence>
<feature type="domain" description="C2H2-type" evidence="2">
    <location>
        <begin position="53"/>
        <end position="76"/>
    </location>
</feature>
<protein>
    <recommendedName>
        <fullName evidence="2">C2H2-type domain-containing protein</fullName>
    </recommendedName>
</protein>
<dbReference type="Pfam" id="PF18759">
    <property type="entry name" value="Plavaka"/>
    <property type="match status" value="2"/>
</dbReference>
<dbReference type="PROSITE" id="PS00028">
    <property type="entry name" value="ZINC_FINGER_C2H2_1"/>
    <property type="match status" value="1"/>
</dbReference>
<dbReference type="Proteomes" id="UP000799118">
    <property type="component" value="Unassembled WGS sequence"/>
</dbReference>
<feature type="region of interest" description="Disordered" evidence="1">
    <location>
        <begin position="720"/>
        <end position="742"/>
    </location>
</feature>
<dbReference type="InterPro" id="IPR013087">
    <property type="entry name" value="Znf_C2H2_type"/>
</dbReference>
<organism evidence="3 4">
    <name type="scientific">Gymnopus androsaceus JB14</name>
    <dbReference type="NCBI Taxonomy" id="1447944"/>
    <lineage>
        <taxon>Eukaryota</taxon>
        <taxon>Fungi</taxon>
        <taxon>Dikarya</taxon>
        <taxon>Basidiomycota</taxon>
        <taxon>Agaricomycotina</taxon>
        <taxon>Agaricomycetes</taxon>
        <taxon>Agaricomycetidae</taxon>
        <taxon>Agaricales</taxon>
        <taxon>Marasmiineae</taxon>
        <taxon>Omphalotaceae</taxon>
        <taxon>Gymnopus</taxon>
    </lineage>
</organism>
<accession>A0A6A4H0X0</accession>